<dbReference type="InterPro" id="IPR050832">
    <property type="entry name" value="Bact_Acetyltransf"/>
</dbReference>
<reference evidence="4 5" key="1">
    <citation type="submission" date="2016-09" db="EMBL/GenBank/DDBJ databases">
        <title>Streptomyces rubrolavendulae MJM4426 Genome sequencing and assembly.</title>
        <authorList>
            <person name="Kim J.-G."/>
        </authorList>
    </citation>
    <scope>NUCLEOTIDE SEQUENCE [LARGE SCALE GENOMIC DNA]</scope>
    <source>
        <strain evidence="4 5">MJM4426</strain>
    </source>
</reference>
<dbReference type="STRING" id="285473.A4G23_04910"/>
<dbReference type="InterPro" id="IPR016181">
    <property type="entry name" value="Acyl_CoA_acyltransferase"/>
</dbReference>
<dbReference type="PATRIC" id="fig|285473.5.peg.5175"/>
<dbReference type="OrthoDB" id="3389160at2"/>
<evidence type="ECO:0000256" key="1">
    <source>
        <dbReference type="ARBA" id="ARBA00022679"/>
    </source>
</evidence>
<dbReference type="Pfam" id="PF00583">
    <property type="entry name" value="Acetyltransf_1"/>
    <property type="match status" value="1"/>
</dbReference>
<dbReference type="SUPFAM" id="SSF55729">
    <property type="entry name" value="Acyl-CoA N-acyltransferases (Nat)"/>
    <property type="match status" value="1"/>
</dbReference>
<dbReference type="PROSITE" id="PS51186">
    <property type="entry name" value="GNAT"/>
    <property type="match status" value="1"/>
</dbReference>
<dbReference type="RefSeq" id="WP_107460643.1">
    <property type="nucleotide sequence ID" value="NZ_CP017316.1"/>
</dbReference>
<name>A0A1D8G9C8_9ACTN</name>
<dbReference type="Gene3D" id="3.40.630.30">
    <property type="match status" value="1"/>
</dbReference>
<dbReference type="GO" id="GO:0016747">
    <property type="term" value="F:acyltransferase activity, transferring groups other than amino-acyl groups"/>
    <property type="evidence" value="ECO:0007669"/>
    <property type="project" value="InterPro"/>
</dbReference>
<protein>
    <submittedName>
        <fullName evidence="4">Acetyltransferase</fullName>
        <ecNumber evidence="4">2.3.1.-</ecNumber>
    </submittedName>
</protein>
<evidence type="ECO:0000259" key="3">
    <source>
        <dbReference type="PROSITE" id="PS51186"/>
    </source>
</evidence>
<dbReference type="EC" id="2.3.1.-" evidence="4"/>
<dbReference type="PANTHER" id="PTHR43877">
    <property type="entry name" value="AMINOALKYLPHOSPHONATE N-ACETYLTRANSFERASE-RELATED-RELATED"/>
    <property type="match status" value="1"/>
</dbReference>
<evidence type="ECO:0000313" key="4">
    <source>
        <dbReference type="EMBL" id="AOT62018.1"/>
    </source>
</evidence>
<dbReference type="AlphaFoldDB" id="A0A1D8G9C8"/>
<feature type="domain" description="N-acetyltransferase" evidence="3">
    <location>
        <begin position="8"/>
        <end position="179"/>
    </location>
</feature>
<dbReference type="KEGG" id="srn:A4G23_04910"/>
<dbReference type="InterPro" id="IPR000182">
    <property type="entry name" value="GNAT_dom"/>
</dbReference>
<evidence type="ECO:0000313" key="5">
    <source>
        <dbReference type="Proteomes" id="UP000095349"/>
    </source>
</evidence>
<dbReference type="Proteomes" id="UP000095349">
    <property type="component" value="Chromosome"/>
</dbReference>
<organism evidence="4 5">
    <name type="scientific">Streptomyces rubrolavendulae</name>
    <dbReference type="NCBI Taxonomy" id="285473"/>
    <lineage>
        <taxon>Bacteria</taxon>
        <taxon>Bacillati</taxon>
        <taxon>Actinomycetota</taxon>
        <taxon>Actinomycetes</taxon>
        <taxon>Kitasatosporales</taxon>
        <taxon>Streptomycetaceae</taxon>
        <taxon>Streptomyces</taxon>
    </lineage>
</organism>
<sequence>MDLDPGTLRIDLLDGPGVRAAADGLGALLADAVRDGASVGFLAPLGDAEAAGWWRDAAAQAEAGVRTVWAAHGAGGALLGAVTLVRATAPNQRHRGDIAKLLVHTSARGRGLGRALLAAAEEGAAGLGLTLLVLDTETGSPAEHLYRSAGWARAGTIPGYAADPAGRPRPTTYYYKTLA</sequence>
<gene>
    <name evidence="4" type="primary">ttr</name>
    <name evidence="4" type="ORF">A4G23_04910</name>
</gene>
<keyword evidence="5" id="KW-1185">Reference proteome</keyword>
<dbReference type="EMBL" id="CP017316">
    <property type="protein sequence ID" value="AOT62018.1"/>
    <property type="molecule type" value="Genomic_DNA"/>
</dbReference>
<keyword evidence="2 4" id="KW-0012">Acyltransferase</keyword>
<evidence type="ECO:0000256" key="2">
    <source>
        <dbReference type="ARBA" id="ARBA00023315"/>
    </source>
</evidence>
<accession>A0A1D8G9C8</accession>
<keyword evidence="1 4" id="KW-0808">Transferase</keyword>
<proteinExistence type="predicted"/>
<dbReference type="PANTHER" id="PTHR43877:SF2">
    <property type="entry name" value="AMINOALKYLPHOSPHONATE N-ACETYLTRANSFERASE-RELATED"/>
    <property type="match status" value="1"/>
</dbReference>